<organism evidence="1 2">
    <name type="scientific">Rhodanobacter denitrificans</name>
    <dbReference type="NCBI Taxonomy" id="666685"/>
    <lineage>
        <taxon>Bacteria</taxon>
        <taxon>Pseudomonadati</taxon>
        <taxon>Pseudomonadota</taxon>
        <taxon>Gammaproteobacteria</taxon>
        <taxon>Lysobacterales</taxon>
        <taxon>Rhodanobacteraceae</taxon>
        <taxon>Rhodanobacter</taxon>
    </lineage>
</organism>
<evidence type="ECO:0000313" key="2">
    <source>
        <dbReference type="Proteomes" id="UP000249046"/>
    </source>
</evidence>
<dbReference type="AlphaFoldDB" id="A0A2W5N1C3"/>
<comment type="caution">
    <text evidence="1">The sequence shown here is derived from an EMBL/GenBank/DDBJ whole genome shotgun (WGS) entry which is preliminary data.</text>
</comment>
<proteinExistence type="predicted"/>
<reference evidence="1 2" key="1">
    <citation type="submission" date="2017-08" db="EMBL/GenBank/DDBJ databases">
        <title>Infants hospitalized years apart are colonized by the same room-sourced microbial strains.</title>
        <authorList>
            <person name="Brooks B."/>
            <person name="Olm M.R."/>
            <person name="Firek B.A."/>
            <person name="Baker R."/>
            <person name="Thomas B.C."/>
            <person name="Morowitz M.J."/>
            <person name="Banfield J.F."/>
        </authorList>
    </citation>
    <scope>NUCLEOTIDE SEQUENCE [LARGE SCALE GENOMIC DNA]</scope>
    <source>
        <strain evidence="1">S2_005_003_R2_42</strain>
    </source>
</reference>
<dbReference type="Proteomes" id="UP000249046">
    <property type="component" value="Unassembled WGS sequence"/>
</dbReference>
<name>A0A2W5N1C3_9GAMM</name>
<sequence>MDSNLITAFAGLAGAVLGGLTSFATTWLTQRNAAHEQARHERHVKLENLFGEFIAEASRLYGDAISHDQADIAHLVKLYALLGRIRLIASAGVVRAGECTLRSIVDTYAKPNRTLAELKILASEGALDVLLDFGEACRAELRLGPLRS</sequence>
<evidence type="ECO:0000313" key="1">
    <source>
        <dbReference type="EMBL" id="PZQ19850.1"/>
    </source>
</evidence>
<dbReference type="EMBL" id="QFPO01000001">
    <property type="protein sequence ID" value="PZQ19850.1"/>
    <property type="molecule type" value="Genomic_DNA"/>
</dbReference>
<protein>
    <submittedName>
        <fullName evidence="1">Uncharacterized protein</fullName>
    </submittedName>
</protein>
<gene>
    <name evidence="1" type="ORF">DI564_00990</name>
</gene>
<accession>A0A2W5N1C3</accession>